<dbReference type="InterPro" id="IPR005123">
    <property type="entry name" value="Oxoglu/Fe-dep_dioxygenase_dom"/>
</dbReference>
<keyword evidence="3" id="KW-0560">Oxidoreductase</keyword>
<comment type="caution">
    <text evidence="5">The sequence shown here is derived from an EMBL/GenBank/DDBJ whole genome shotgun (WGS) entry which is preliminary data.</text>
</comment>
<dbReference type="InterPro" id="IPR026992">
    <property type="entry name" value="DIOX_N"/>
</dbReference>
<evidence type="ECO:0000256" key="1">
    <source>
        <dbReference type="ARBA" id="ARBA00004792"/>
    </source>
</evidence>
<gene>
    <name evidence="5" type="ORF">O4213_03370</name>
</gene>
<dbReference type="SUPFAM" id="SSF51197">
    <property type="entry name" value="Clavaminate synthase-like"/>
    <property type="match status" value="1"/>
</dbReference>
<proteinExistence type="inferred from homology"/>
<dbReference type="Pfam" id="PF14226">
    <property type="entry name" value="DIOX_N"/>
    <property type="match status" value="1"/>
</dbReference>
<keyword evidence="2" id="KW-0045">Antibiotic biosynthesis</keyword>
<comment type="pathway">
    <text evidence="1">Antibiotic biosynthesis.</text>
</comment>
<dbReference type="Pfam" id="PF03171">
    <property type="entry name" value="2OG-FeII_Oxy"/>
    <property type="match status" value="1"/>
</dbReference>
<dbReference type="InterPro" id="IPR027443">
    <property type="entry name" value="IPNS-like_sf"/>
</dbReference>
<evidence type="ECO:0000256" key="2">
    <source>
        <dbReference type="ARBA" id="ARBA00023194"/>
    </source>
</evidence>
<name>A0ABT4MPT1_GORRU</name>
<feature type="domain" description="Fe2OG dioxygenase" evidence="4">
    <location>
        <begin position="163"/>
        <end position="267"/>
    </location>
</feature>
<dbReference type="PRINTS" id="PR00682">
    <property type="entry name" value="IPNSYNTHASE"/>
</dbReference>
<dbReference type="PROSITE" id="PS51471">
    <property type="entry name" value="FE2OG_OXY"/>
    <property type="match status" value="1"/>
</dbReference>
<evidence type="ECO:0000313" key="6">
    <source>
        <dbReference type="Proteomes" id="UP001067235"/>
    </source>
</evidence>
<accession>A0ABT4MPT1</accession>
<evidence type="ECO:0000256" key="3">
    <source>
        <dbReference type="RuleBase" id="RU003682"/>
    </source>
</evidence>
<dbReference type="Gene3D" id="2.60.120.330">
    <property type="entry name" value="B-lactam Antibiotic, Isopenicillin N Synthase, Chain"/>
    <property type="match status" value="1"/>
</dbReference>
<dbReference type="Proteomes" id="UP001067235">
    <property type="component" value="Unassembled WGS sequence"/>
</dbReference>
<dbReference type="InterPro" id="IPR044861">
    <property type="entry name" value="IPNS-like_FE2OG_OXY"/>
</dbReference>
<sequence length="334" mass="36278">MLPVIDLDELATAEGRALLRDVTHEVGFFYLVGHGVDEELISRVRAAARAFFALPERDKLSIAMINSPHFRGYNRFGGEFTNGEIDWREQIDIGPEREPVPDADGYMRLQGPNQWPASLPGLRSAVSEYNDALAGVALRLLQNWAAGLGADPHVFDSAFAELPATLIKLVRYPARAEAAVAGDQGVGAHKDSGVLTLLLLEPGSAGLQVEAGDGSWIDAPPREGAFVVNVGEMLEVATGGYLRATKHRVLTPPGAAERLSIPYFYSPALDAVIPTIRLPKTLADKARGVEQDPANPLFTTYGENTWKSRTRAHPDVFERWYPAEAAARTADART</sequence>
<comment type="similarity">
    <text evidence="3">Belongs to the iron/ascorbate-dependent oxidoreductase family.</text>
</comment>
<dbReference type="EMBL" id="JAPWIE010000001">
    <property type="protein sequence ID" value="MCZ4549005.1"/>
    <property type="molecule type" value="Genomic_DNA"/>
</dbReference>
<dbReference type="RefSeq" id="WP_301569497.1">
    <property type="nucleotide sequence ID" value="NZ_JAPWIE010000001.1"/>
</dbReference>
<evidence type="ECO:0000313" key="5">
    <source>
        <dbReference type="EMBL" id="MCZ4549005.1"/>
    </source>
</evidence>
<protein>
    <submittedName>
        <fullName evidence="5">Isopenicillin N synthase family oxygenase</fullName>
    </submittedName>
</protein>
<keyword evidence="3" id="KW-0479">Metal-binding</keyword>
<dbReference type="PANTHER" id="PTHR47990">
    <property type="entry name" value="2-OXOGLUTARATE (2OG) AND FE(II)-DEPENDENT OXYGENASE SUPERFAMILY PROTEIN-RELATED"/>
    <property type="match status" value="1"/>
</dbReference>
<keyword evidence="6" id="KW-1185">Reference proteome</keyword>
<keyword evidence="3" id="KW-0408">Iron</keyword>
<reference evidence="5" key="1">
    <citation type="submission" date="2022-12" db="EMBL/GenBank/DDBJ databases">
        <authorList>
            <person name="Krivoruchko A.V."/>
            <person name="Elkin A."/>
        </authorList>
    </citation>
    <scope>NUCLEOTIDE SEQUENCE</scope>
    <source>
        <strain evidence="5">IEGM 1388</strain>
    </source>
</reference>
<evidence type="ECO:0000259" key="4">
    <source>
        <dbReference type="PROSITE" id="PS51471"/>
    </source>
</evidence>
<dbReference type="InterPro" id="IPR050231">
    <property type="entry name" value="Iron_ascorbate_oxido_reductase"/>
</dbReference>
<organism evidence="5 6">
    <name type="scientific">Gordonia rubripertincta</name>
    <name type="common">Rhodococcus corallinus</name>
    <dbReference type="NCBI Taxonomy" id="36822"/>
    <lineage>
        <taxon>Bacteria</taxon>
        <taxon>Bacillati</taxon>
        <taxon>Actinomycetota</taxon>
        <taxon>Actinomycetes</taxon>
        <taxon>Mycobacteriales</taxon>
        <taxon>Gordoniaceae</taxon>
        <taxon>Gordonia</taxon>
    </lineage>
</organism>